<sequence>MSLKLYYSKYSTSDLTVAVLTELEHGLPEPLAERIQLDLAKGESKTPEYLKNVNPNGLVPAIVHNGVSIWESVAVTMYLGETFGVKRSIDGKEAPMLYPSPGTSRGEAMKWLVWANTYLIAKGKGLRDAQASKSQDQLEKALSEVNEKVRILDSALQGRDYILGDWYSLVDTHLWATIAWLAYMGLDVASFPTLASWKEKVEQRPAIQRLQQE</sequence>
<dbReference type="InterPro" id="IPR004046">
    <property type="entry name" value="GST_C"/>
</dbReference>
<keyword evidence="6" id="KW-1185">Reference proteome</keyword>
<gene>
    <name evidence="5" type="ORF">FBEOM_4542</name>
</gene>
<dbReference type="SUPFAM" id="SSF52833">
    <property type="entry name" value="Thioredoxin-like"/>
    <property type="match status" value="1"/>
</dbReference>
<reference evidence="5" key="2">
    <citation type="submission" date="2020-02" db="EMBL/GenBank/DDBJ databases">
        <title>Identification and distribution of gene clusters putatively required for synthesis of sphingolipid metabolism inhibitors in phylogenetically diverse species of the filamentous fungus Fusarium.</title>
        <authorList>
            <person name="Kim H.-S."/>
            <person name="Busman M."/>
            <person name="Brown D.W."/>
            <person name="Divon H."/>
            <person name="Uhlig S."/>
            <person name="Proctor R.H."/>
        </authorList>
    </citation>
    <scope>NUCLEOTIDE SEQUENCE</scope>
    <source>
        <strain evidence="5">NRRL 25174</strain>
    </source>
</reference>
<comment type="caution">
    <text evidence="5">The sequence shown here is derived from an EMBL/GenBank/DDBJ whole genome shotgun (WGS) entry which is preliminary data.</text>
</comment>
<dbReference type="PANTHER" id="PTHR44051">
    <property type="entry name" value="GLUTATHIONE S-TRANSFERASE-RELATED"/>
    <property type="match status" value="1"/>
</dbReference>
<dbReference type="InterPro" id="IPR004045">
    <property type="entry name" value="Glutathione_S-Trfase_N"/>
</dbReference>
<dbReference type="PANTHER" id="PTHR44051:SF8">
    <property type="entry name" value="GLUTATHIONE S-TRANSFERASE GSTA"/>
    <property type="match status" value="1"/>
</dbReference>
<dbReference type="Gene3D" id="1.20.1050.10">
    <property type="match status" value="1"/>
</dbReference>
<dbReference type="InterPro" id="IPR036249">
    <property type="entry name" value="Thioredoxin-like_sf"/>
</dbReference>
<feature type="domain" description="GST N-terminal" evidence="3">
    <location>
        <begin position="1"/>
        <end position="87"/>
    </location>
</feature>
<dbReference type="Pfam" id="PF00043">
    <property type="entry name" value="GST_C"/>
    <property type="match status" value="1"/>
</dbReference>
<name>A0A9P5APG7_9HYPO</name>
<evidence type="ECO:0000313" key="5">
    <source>
        <dbReference type="EMBL" id="KAF4341497.1"/>
    </source>
</evidence>
<dbReference type="Proteomes" id="UP000730481">
    <property type="component" value="Unassembled WGS sequence"/>
</dbReference>
<protein>
    <submittedName>
        <fullName evidence="5">Glutathione S-transferase</fullName>
    </submittedName>
</protein>
<comment type="similarity">
    <text evidence="1 2">Belongs to the GST superfamily.</text>
</comment>
<accession>A0A9P5APG7</accession>
<dbReference type="PROSITE" id="PS50404">
    <property type="entry name" value="GST_NTER"/>
    <property type="match status" value="1"/>
</dbReference>
<proteinExistence type="inferred from homology"/>
<evidence type="ECO:0000259" key="4">
    <source>
        <dbReference type="PROSITE" id="PS50405"/>
    </source>
</evidence>
<dbReference type="OrthoDB" id="2309723at2759"/>
<dbReference type="InterPro" id="IPR010987">
    <property type="entry name" value="Glutathione-S-Trfase_C-like"/>
</dbReference>
<dbReference type="Pfam" id="PF02798">
    <property type="entry name" value="GST_N"/>
    <property type="match status" value="1"/>
</dbReference>
<dbReference type="InterPro" id="IPR040079">
    <property type="entry name" value="Glutathione_S-Trfase"/>
</dbReference>
<dbReference type="AlphaFoldDB" id="A0A9P5APG7"/>
<dbReference type="SUPFAM" id="SSF47616">
    <property type="entry name" value="GST C-terminal domain-like"/>
    <property type="match status" value="1"/>
</dbReference>
<evidence type="ECO:0000256" key="1">
    <source>
        <dbReference type="ARBA" id="ARBA00007409"/>
    </source>
</evidence>
<dbReference type="PROSITE" id="PS50405">
    <property type="entry name" value="GST_CTER"/>
    <property type="match status" value="1"/>
</dbReference>
<organism evidence="5 6">
    <name type="scientific">Fusarium beomiforme</name>
    <dbReference type="NCBI Taxonomy" id="44412"/>
    <lineage>
        <taxon>Eukaryota</taxon>
        <taxon>Fungi</taxon>
        <taxon>Dikarya</taxon>
        <taxon>Ascomycota</taxon>
        <taxon>Pezizomycotina</taxon>
        <taxon>Sordariomycetes</taxon>
        <taxon>Hypocreomycetidae</taxon>
        <taxon>Hypocreales</taxon>
        <taxon>Nectriaceae</taxon>
        <taxon>Fusarium</taxon>
        <taxon>Fusarium burgessii species complex</taxon>
    </lineage>
</organism>
<evidence type="ECO:0000259" key="3">
    <source>
        <dbReference type="PROSITE" id="PS50404"/>
    </source>
</evidence>
<feature type="domain" description="GST C-terminal" evidence="4">
    <location>
        <begin position="101"/>
        <end position="213"/>
    </location>
</feature>
<dbReference type="SFLD" id="SFLDS00019">
    <property type="entry name" value="Glutathione_Transferase_(cytos"/>
    <property type="match status" value="1"/>
</dbReference>
<evidence type="ECO:0000313" key="6">
    <source>
        <dbReference type="Proteomes" id="UP000730481"/>
    </source>
</evidence>
<reference evidence="5" key="1">
    <citation type="journal article" date="2017" name="Mycologia">
        <title>Fusarium algeriense, sp. nov., a novel toxigenic crown rot pathogen of durum wheat from Algeria is nested in the Fusarium burgessii species complex.</title>
        <authorList>
            <person name="Laraba I."/>
            <person name="Keddad A."/>
            <person name="Boureghda H."/>
            <person name="Abdallah N."/>
            <person name="Vaughan M.M."/>
            <person name="Proctor R.H."/>
            <person name="Busman M."/>
            <person name="O'Donnell K."/>
        </authorList>
    </citation>
    <scope>NUCLEOTIDE SEQUENCE</scope>
    <source>
        <strain evidence="5">NRRL 25174</strain>
    </source>
</reference>
<dbReference type="InterPro" id="IPR036282">
    <property type="entry name" value="Glutathione-S-Trfase_C_sf"/>
</dbReference>
<dbReference type="Gene3D" id="3.40.30.10">
    <property type="entry name" value="Glutaredoxin"/>
    <property type="match status" value="1"/>
</dbReference>
<dbReference type="SFLD" id="SFLDG00358">
    <property type="entry name" value="Main_(cytGST)"/>
    <property type="match status" value="1"/>
</dbReference>
<dbReference type="EMBL" id="PVQB02000191">
    <property type="protein sequence ID" value="KAF4341497.1"/>
    <property type="molecule type" value="Genomic_DNA"/>
</dbReference>
<evidence type="ECO:0000256" key="2">
    <source>
        <dbReference type="RuleBase" id="RU003494"/>
    </source>
</evidence>